<dbReference type="AlphaFoldDB" id="A0A1F7V631"/>
<dbReference type="GO" id="GO:0016740">
    <property type="term" value="F:transferase activity"/>
    <property type="evidence" value="ECO:0007669"/>
    <property type="project" value="UniProtKB-KW"/>
</dbReference>
<sequence>MEAGIGANDPLVTAVAAKALQYGLKPDVRMEKGTNYPLTEIYLLDGERVRSRTVSDHLFRLPGVDNVERVTPSMVTLACNGARDAHHIQLSPSIKIGYGLPCQPIIGPCTVYPDIKQTVSELTKMGIKAIRGGCWKPRSSAYSFRGFGRKALRWLLEAVGENGVEIVWTEALESKHIEDIRRIKKEVGYPGEIGIWIGARSAGNQELHVELGKQHEFPVIIKNGIYERMVRQLFTRVEFVLAGPMHWREDGTLDEARSLPRGNNRVGICVRGTESLDPDSPFRFAPNHSLIATIHEKSWAPVGVDPSHSAGTMRNDLVLKNLASALAYGPDFVMVEAGYPDECLGRCDAEQNIPLRRVPEVLEIIAEHNRRNDLILA</sequence>
<evidence type="ECO:0000313" key="4">
    <source>
        <dbReference type="Proteomes" id="UP000178723"/>
    </source>
</evidence>
<dbReference type="InterPro" id="IPR052899">
    <property type="entry name" value="Class-I_DAHP_synthase"/>
</dbReference>
<organism evidence="3 4">
    <name type="scientific">Candidatus Uhrbacteria bacterium RIFCSPLOWO2_02_FULL_48_12</name>
    <dbReference type="NCBI Taxonomy" id="1802407"/>
    <lineage>
        <taxon>Bacteria</taxon>
        <taxon>Candidatus Uhriibacteriota</taxon>
    </lineage>
</organism>
<accession>A0A1F7V631</accession>
<dbReference type="STRING" id="1802407.A3I40_00400"/>
<dbReference type="PANTHER" id="PTHR43018">
    <property type="entry name" value="PHOSPHO-2-DEHYDRO-3-DEOXYHEPTONATE ALDOLASE"/>
    <property type="match status" value="1"/>
</dbReference>
<evidence type="ECO:0000313" key="3">
    <source>
        <dbReference type="EMBL" id="OGL85982.1"/>
    </source>
</evidence>
<dbReference type="EMBL" id="MGEP01000055">
    <property type="protein sequence ID" value="OGL85982.1"/>
    <property type="molecule type" value="Genomic_DNA"/>
</dbReference>
<dbReference type="Pfam" id="PF00793">
    <property type="entry name" value="DAHP_synth_1"/>
    <property type="match status" value="1"/>
</dbReference>
<dbReference type="Proteomes" id="UP000178723">
    <property type="component" value="Unassembled WGS sequence"/>
</dbReference>
<name>A0A1F7V631_9BACT</name>
<comment type="caution">
    <text evidence="3">The sequence shown here is derived from an EMBL/GenBank/DDBJ whole genome shotgun (WGS) entry which is preliminary data.</text>
</comment>
<dbReference type="PANTHER" id="PTHR43018:SF1">
    <property type="entry name" value="PROTEIN AROA(G)"/>
    <property type="match status" value="1"/>
</dbReference>
<feature type="domain" description="DAHP synthetase I/KDSA" evidence="2">
    <location>
        <begin position="91"/>
        <end position="368"/>
    </location>
</feature>
<dbReference type="InterPro" id="IPR013785">
    <property type="entry name" value="Aldolase_TIM"/>
</dbReference>
<evidence type="ECO:0000256" key="1">
    <source>
        <dbReference type="ARBA" id="ARBA00022679"/>
    </source>
</evidence>
<dbReference type="Gene3D" id="3.20.20.70">
    <property type="entry name" value="Aldolase class I"/>
    <property type="match status" value="1"/>
</dbReference>
<protein>
    <recommendedName>
        <fullName evidence="2">DAHP synthetase I/KDSA domain-containing protein</fullName>
    </recommendedName>
</protein>
<reference evidence="3 4" key="1">
    <citation type="journal article" date="2016" name="Nat. Commun.">
        <title>Thousands of microbial genomes shed light on interconnected biogeochemical processes in an aquifer system.</title>
        <authorList>
            <person name="Anantharaman K."/>
            <person name="Brown C.T."/>
            <person name="Hug L.A."/>
            <person name="Sharon I."/>
            <person name="Castelle C.J."/>
            <person name="Probst A.J."/>
            <person name="Thomas B.C."/>
            <person name="Singh A."/>
            <person name="Wilkins M.J."/>
            <person name="Karaoz U."/>
            <person name="Brodie E.L."/>
            <person name="Williams K.H."/>
            <person name="Hubbard S.S."/>
            <person name="Banfield J.F."/>
        </authorList>
    </citation>
    <scope>NUCLEOTIDE SEQUENCE [LARGE SCALE GENOMIC DNA]</scope>
</reference>
<proteinExistence type="predicted"/>
<gene>
    <name evidence="3" type="ORF">A3I40_00400</name>
</gene>
<keyword evidence="1" id="KW-0808">Transferase</keyword>
<dbReference type="SUPFAM" id="SSF51569">
    <property type="entry name" value="Aldolase"/>
    <property type="match status" value="1"/>
</dbReference>
<evidence type="ECO:0000259" key="2">
    <source>
        <dbReference type="Pfam" id="PF00793"/>
    </source>
</evidence>
<dbReference type="InterPro" id="IPR006218">
    <property type="entry name" value="DAHP1/KDSA"/>
</dbReference>